<comment type="caution">
    <text evidence="1">The sequence shown here is derived from an EMBL/GenBank/DDBJ whole genome shotgun (WGS) entry which is preliminary data.</text>
</comment>
<evidence type="ECO:0000313" key="1">
    <source>
        <dbReference type="EMBL" id="CAI9577354.1"/>
    </source>
</evidence>
<reference evidence="1" key="1">
    <citation type="submission" date="2023-05" db="EMBL/GenBank/DDBJ databases">
        <authorList>
            <person name="Stuckert A."/>
        </authorList>
    </citation>
    <scope>NUCLEOTIDE SEQUENCE</scope>
</reference>
<gene>
    <name evidence="1" type="ORF">SPARVUS_LOCUS8705717</name>
</gene>
<evidence type="ECO:0000313" key="2">
    <source>
        <dbReference type="Proteomes" id="UP001162483"/>
    </source>
</evidence>
<dbReference type="EMBL" id="CATNWA010014911">
    <property type="protein sequence ID" value="CAI9577354.1"/>
    <property type="molecule type" value="Genomic_DNA"/>
</dbReference>
<keyword evidence="2" id="KW-1185">Reference proteome</keyword>
<sequence length="53" mass="6121">MVSPPLIQDLYSANSLLSALLYNRRQYSHNTVKPNKRVRSALLFGAYNLCFYI</sequence>
<name>A0ABN9DZD5_9NEOB</name>
<organism evidence="1 2">
    <name type="scientific">Staurois parvus</name>
    <dbReference type="NCBI Taxonomy" id="386267"/>
    <lineage>
        <taxon>Eukaryota</taxon>
        <taxon>Metazoa</taxon>
        <taxon>Chordata</taxon>
        <taxon>Craniata</taxon>
        <taxon>Vertebrata</taxon>
        <taxon>Euteleostomi</taxon>
        <taxon>Amphibia</taxon>
        <taxon>Batrachia</taxon>
        <taxon>Anura</taxon>
        <taxon>Neobatrachia</taxon>
        <taxon>Ranoidea</taxon>
        <taxon>Ranidae</taxon>
        <taxon>Staurois</taxon>
    </lineage>
</organism>
<proteinExistence type="predicted"/>
<accession>A0ABN9DZD5</accession>
<protein>
    <submittedName>
        <fullName evidence="1">Uncharacterized protein</fullName>
    </submittedName>
</protein>
<dbReference type="Proteomes" id="UP001162483">
    <property type="component" value="Unassembled WGS sequence"/>
</dbReference>